<feature type="compositionally biased region" description="Basic and acidic residues" evidence="5">
    <location>
        <begin position="62"/>
        <end position="74"/>
    </location>
</feature>
<evidence type="ECO:0000256" key="2">
    <source>
        <dbReference type="ARBA" id="ARBA00022692"/>
    </source>
</evidence>
<gene>
    <name evidence="7" type="ORF">CRENBAI_011530</name>
</gene>
<keyword evidence="8" id="KW-1185">Reference proteome</keyword>
<feature type="compositionally biased region" description="Low complexity" evidence="5">
    <location>
        <begin position="15"/>
        <end position="30"/>
    </location>
</feature>
<dbReference type="Pfam" id="PF01490">
    <property type="entry name" value="Aa_trans"/>
    <property type="match status" value="1"/>
</dbReference>
<feature type="domain" description="Amino acid transporter transmembrane" evidence="6">
    <location>
        <begin position="138"/>
        <end position="172"/>
    </location>
</feature>
<sequence>MPNDEQPGAETTIRNPGDGDSCNSNSDNSPLHSDLRKNIPMYHPSSAFTGTHIFNLSNKNHGRPEDKQTSDEYEMKCMNTPRDDESCSFNSNDLLYSDIMQTDPLDGQNPLIEDVKSQNILPEHTPSERKCETEYHQHKSSFGKSVFNLGNAIIGSGILGLSFAMANTGIVQFV</sequence>
<feature type="compositionally biased region" description="Polar residues" evidence="5">
    <location>
        <begin position="46"/>
        <end position="59"/>
    </location>
</feature>
<evidence type="ECO:0000256" key="3">
    <source>
        <dbReference type="ARBA" id="ARBA00022989"/>
    </source>
</evidence>
<evidence type="ECO:0000256" key="5">
    <source>
        <dbReference type="SAM" id="MobiDB-lite"/>
    </source>
</evidence>
<feature type="region of interest" description="Disordered" evidence="5">
    <location>
        <begin position="1"/>
        <end position="74"/>
    </location>
</feature>
<name>A0AAV9QR92_9TELE</name>
<comment type="caution">
    <text evidence="7">The sequence shown here is derived from an EMBL/GenBank/DDBJ whole genome shotgun (WGS) entry which is preliminary data.</text>
</comment>
<reference evidence="7 8" key="1">
    <citation type="submission" date="2021-06" db="EMBL/GenBank/DDBJ databases">
        <authorList>
            <person name="Palmer J.M."/>
        </authorList>
    </citation>
    <scope>NUCLEOTIDE SEQUENCE [LARGE SCALE GENOMIC DNA]</scope>
    <source>
        <strain evidence="7 8">MEX-2019</strain>
        <tissue evidence="7">Muscle</tissue>
    </source>
</reference>
<accession>A0AAV9QR92</accession>
<dbReference type="InterPro" id="IPR013057">
    <property type="entry name" value="AA_transpt_TM"/>
</dbReference>
<evidence type="ECO:0000259" key="6">
    <source>
        <dbReference type="Pfam" id="PF01490"/>
    </source>
</evidence>
<organism evidence="7 8">
    <name type="scientific">Crenichthys baileyi</name>
    <name type="common">White River springfish</name>
    <dbReference type="NCBI Taxonomy" id="28760"/>
    <lineage>
        <taxon>Eukaryota</taxon>
        <taxon>Metazoa</taxon>
        <taxon>Chordata</taxon>
        <taxon>Craniata</taxon>
        <taxon>Vertebrata</taxon>
        <taxon>Euteleostomi</taxon>
        <taxon>Actinopterygii</taxon>
        <taxon>Neopterygii</taxon>
        <taxon>Teleostei</taxon>
        <taxon>Neoteleostei</taxon>
        <taxon>Acanthomorphata</taxon>
        <taxon>Ovalentaria</taxon>
        <taxon>Atherinomorphae</taxon>
        <taxon>Cyprinodontiformes</taxon>
        <taxon>Goodeidae</taxon>
        <taxon>Crenichthys</taxon>
    </lineage>
</organism>
<dbReference type="EMBL" id="JAHHUM010002903">
    <property type="protein sequence ID" value="KAK5599996.1"/>
    <property type="molecule type" value="Genomic_DNA"/>
</dbReference>
<dbReference type="GO" id="GO:0016020">
    <property type="term" value="C:membrane"/>
    <property type="evidence" value="ECO:0007669"/>
    <property type="project" value="UniProtKB-SubCell"/>
</dbReference>
<evidence type="ECO:0000256" key="4">
    <source>
        <dbReference type="ARBA" id="ARBA00023136"/>
    </source>
</evidence>
<comment type="subcellular location">
    <subcellularLocation>
        <location evidence="1">Membrane</location>
    </subcellularLocation>
</comment>
<keyword evidence="4" id="KW-0472">Membrane</keyword>
<evidence type="ECO:0000313" key="8">
    <source>
        <dbReference type="Proteomes" id="UP001311232"/>
    </source>
</evidence>
<evidence type="ECO:0000256" key="1">
    <source>
        <dbReference type="ARBA" id="ARBA00004370"/>
    </source>
</evidence>
<dbReference type="Proteomes" id="UP001311232">
    <property type="component" value="Unassembled WGS sequence"/>
</dbReference>
<keyword evidence="3" id="KW-1133">Transmembrane helix</keyword>
<evidence type="ECO:0000313" key="7">
    <source>
        <dbReference type="EMBL" id="KAK5599996.1"/>
    </source>
</evidence>
<protein>
    <recommendedName>
        <fullName evidence="6">Amino acid transporter transmembrane domain-containing protein</fullName>
    </recommendedName>
</protein>
<keyword evidence="2" id="KW-0812">Transmembrane</keyword>
<dbReference type="AlphaFoldDB" id="A0AAV9QR92"/>
<proteinExistence type="predicted"/>